<name>A0A4U5MF46_STECR</name>
<dbReference type="EMBL" id="AZBU02000008">
    <property type="protein sequence ID" value="TKR67804.1"/>
    <property type="molecule type" value="Genomic_DNA"/>
</dbReference>
<sequence>MVVRKVGVDAHVDQRLPIAERMIHWGQEPDVFSGYTSLRLDPQRSDRFRPDSFGAKFLEAIVLRVERGAEEAEPFEFEEEFVLL</sequence>
<reference evidence="1" key="3">
    <citation type="journal article" date="2019" name="G3 (Bethesda)">
        <title>Hybrid Assembly of the Genome of the Entomopathogenic Nematode Steinernema carpocapsae Identifies the X-Chromosome.</title>
        <authorList>
            <person name="Serra L."/>
            <person name="Macchietto M."/>
            <person name="Macias-Munoz A."/>
            <person name="McGill C.J."/>
            <person name="Rodriguez I.M."/>
            <person name="Rodriguez B."/>
            <person name="Murad R."/>
            <person name="Mortazavi A."/>
        </authorList>
    </citation>
    <scope>NUCLEOTIDE SEQUENCE</scope>
    <source>
        <strain evidence="1">ALL</strain>
    </source>
</reference>
<keyword evidence="3" id="KW-1185">Reference proteome</keyword>
<evidence type="ECO:0000313" key="1">
    <source>
        <dbReference type="EMBL" id="TKR67804.1"/>
    </source>
</evidence>
<comment type="caution">
    <text evidence="1">The sequence shown here is derived from an EMBL/GenBank/DDBJ whole genome shotgun (WGS) entry which is preliminary data.</text>
</comment>
<reference evidence="1 3" key="2">
    <citation type="journal article" date="2015" name="Genome Biol.">
        <title>Comparative genomics of Steinernema reveals deeply conserved gene regulatory networks.</title>
        <authorList>
            <person name="Dillman A.R."/>
            <person name="Macchietto M."/>
            <person name="Porter C.F."/>
            <person name="Rogers A."/>
            <person name="Williams B."/>
            <person name="Antoshechkin I."/>
            <person name="Lee M.M."/>
            <person name="Goodwin Z."/>
            <person name="Lu X."/>
            <person name="Lewis E.E."/>
            <person name="Goodrich-Blair H."/>
            <person name="Stock S.P."/>
            <person name="Adams B.J."/>
            <person name="Sternberg P.W."/>
            <person name="Mortazavi A."/>
        </authorList>
    </citation>
    <scope>NUCLEOTIDE SEQUENCE [LARGE SCALE GENOMIC DNA]</scope>
    <source>
        <strain evidence="1 3">ALL</strain>
    </source>
</reference>
<evidence type="ECO:0000313" key="3">
    <source>
        <dbReference type="Proteomes" id="UP000298663"/>
    </source>
</evidence>
<gene>
    <name evidence="1" type="ORF">L596_023897</name>
    <name evidence="2" type="ORF">L596_023908</name>
</gene>
<evidence type="ECO:0000313" key="2">
    <source>
        <dbReference type="EMBL" id="TKR67817.1"/>
    </source>
</evidence>
<dbReference type="Proteomes" id="UP000298663">
    <property type="component" value="Unassembled WGS sequence"/>
</dbReference>
<dbReference type="EMBL" id="AZBU02000008">
    <property type="protein sequence ID" value="TKR67817.1"/>
    <property type="molecule type" value="Genomic_DNA"/>
</dbReference>
<proteinExistence type="predicted"/>
<protein>
    <submittedName>
        <fullName evidence="1">Uncharacterized protein</fullName>
    </submittedName>
</protein>
<dbReference type="AlphaFoldDB" id="A0A4U5MF46"/>
<organism evidence="1 3">
    <name type="scientific">Steinernema carpocapsae</name>
    <name type="common">Entomopathogenic nematode</name>
    <dbReference type="NCBI Taxonomy" id="34508"/>
    <lineage>
        <taxon>Eukaryota</taxon>
        <taxon>Metazoa</taxon>
        <taxon>Ecdysozoa</taxon>
        <taxon>Nematoda</taxon>
        <taxon>Chromadorea</taxon>
        <taxon>Rhabditida</taxon>
        <taxon>Tylenchina</taxon>
        <taxon>Panagrolaimomorpha</taxon>
        <taxon>Strongyloidoidea</taxon>
        <taxon>Steinernematidae</taxon>
        <taxon>Steinernema</taxon>
    </lineage>
</organism>
<accession>A0A4U5MF46</accession>
<reference evidence="1" key="1">
    <citation type="submission" date="2013-11" db="EMBL/GenBank/DDBJ databases">
        <authorList>
            <person name="Sternberg P."/>
            <person name="Dillman A."/>
            <person name="Macchietto M."/>
        </authorList>
    </citation>
    <scope>NUCLEOTIDE SEQUENCE</scope>
    <source>
        <strain evidence="1">ALL</strain>
    </source>
</reference>